<reference evidence="2" key="1">
    <citation type="submission" date="2017-02" db="EMBL/GenBank/DDBJ databases">
        <authorList>
            <person name="Varghese N."/>
            <person name="Submissions S."/>
        </authorList>
    </citation>
    <scope>NUCLEOTIDE SEQUENCE [LARGE SCALE GENOMIC DNA]</scope>
    <source>
        <strain evidence="2">DSM 16521</strain>
    </source>
</reference>
<evidence type="ECO:0000313" key="1">
    <source>
        <dbReference type="EMBL" id="SJZ67254.1"/>
    </source>
</evidence>
<sequence>MAGILLSIDWDFFVPARPEWQVSLRESVRNQNQLWYKRYLVAKRQGEDLSKTVDVIPFYYLFPCYLQKYFSYSPDALLLVTDSHKYSYELAREMDIEYVILFDTHADLGYGGLASLDYEVNCANWLGKLLQEKIIKRATIVYSPHTLEDPGWFSEQNRTFPIGYTSPFLLPSPLPLSAIHICRSGAWTPPWLDQKFEKLVRTFKLPVQKQDLPARVWKTSFTLAEQVDALIC</sequence>
<proteinExistence type="predicted"/>
<dbReference type="OrthoDB" id="1705985at2"/>
<name>A0A1T4MKG5_9FIRM</name>
<gene>
    <name evidence="1" type="ORF">SAMN02745885_00622</name>
</gene>
<dbReference type="EMBL" id="FUXM01000004">
    <property type="protein sequence ID" value="SJZ67254.1"/>
    <property type="molecule type" value="Genomic_DNA"/>
</dbReference>
<protein>
    <recommendedName>
        <fullName evidence="3">Arginase family protein</fullName>
    </recommendedName>
</protein>
<organism evidence="1 2">
    <name type="scientific">Carboxydocella sporoproducens DSM 16521</name>
    <dbReference type="NCBI Taxonomy" id="1121270"/>
    <lineage>
        <taxon>Bacteria</taxon>
        <taxon>Bacillati</taxon>
        <taxon>Bacillota</taxon>
        <taxon>Clostridia</taxon>
        <taxon>Eubacteriales</taxon>
        <taxon>Clostridiales Family XVI. Incertae Sedis</taxon>
        <taxon>Carboxydocella</taxon>
    </lineage>
</organism>
<dbReference type="AlphaFoldDB" id="A0A1T4MKG5"/>
<dbReference type="RefSeq" id="WP_078664733.1">
    <property type="nucleotide sequence ID" value="NZ_FUXM01000004.1"/>
</dbReference>
<evidence type="ECO:0008006" key="3">
    <source>
        <dbReference type="Google" id="ProtNLM"/>
    </source>
</evidence>
<dbReference type="Proteomes" id="UP000189933">
    <property type="component" value="Unassembled WGS sequence"/>
</dbReference>
<accession>A0A1T4MKG5</accession>
<evidence type="ECO:0000313" key="2">
    <source>
        <dbReference type="Proteomes" id="UP000189933"/>
    </source>
</evidence>
<keyword evidence="2" id="KW-1185">Reference proteome</keyword>